<dbReference type="GO" id="GO:0004715">
    <property type="term" value="F:non-membrane spanning protein tyrosine kinase activity"/>
    <property type="evidence" value="ECO:0007669"/>
    <property type="project" value="UniProtKB-EC"/>
</dbReference>
<evidence type="ECO:0000256" key="14">
    <source>
        <dbReference type="ARBA" id="ARBA00051245"/>
    </source>
</evidence>
<dbReference type="InterPro" id="IPR003856">
    <property type="entry name" value="LPS_length_determ_N"/>
</dbReference>
<dbReference type="SUPFAM" id="SSF52540">
    <property type="entry name" value="P-loop containing nucleoside triphosphate hydrolases"/>
    <property type="match status" value="1"/>
</dbReference>
<reference evidence="16 17" key="1">
    <citation type="journal article" date="2014" name="Arch. Microbiol.">
        <title>Arthrobacter enclensis sp. nov., isolated from sediment sample.</title>
        <authorList>
            <person name="Dastager S.G."/>
            <person name="Liu Q."/>
            <person name="Tang S.K."/>
            <person name="Krishnamurthi S."/>
            <person name="Lee J.C."/>
            <person name="Li W.J."/>
        </authorList>
    </citation>
    <scope>NUCLEOTIDE SEQUENCE [LARGE SCALE GENOMIC DNA]</scope>
    <source>
        <strain evidence="16 17">NIO-1008</strain>
    </source>
</reference>
<evidence type="ECO:0000256" key="2">
    <source>
        <dbReference type="ARBA" id="ARBA00006683"/>
    </source>
</evidence>
<evidence type="ECO:0000256" key="11">
    <source>
        <dbReference type="ARBA" id="ARBA00022989"/>
    </source>
</evidence>
<keyword evidence="11" id="KW-1133">Transmembrane helix</keyword>
<evidence type="ECO:0000313" key="17">
    <source>
        <dbReference type="Proteomes" id="UP000053199"/>
    </source>
</evidence>
<dbReference type="Proteomes" id="UP000053199">
    <property type="component" value="Unassembled WGS sequence"/>
</dbReference>
<dbReference type="GO" id="GO:0005524">
    <property type="term" value="F:ATP binding"/>
    <property type="evidence" value="ECO:0007669"/>
    <property type="project" value="UniProtKB-KW"/>
</dbReference>
<feature type="domain" description="Polysaccharide chain length determinant N-terminal" evidence="15">
    <location>
        <begin position="2"/>
        <end position="82"/>
    </location>
</feature>
<evidence type="ECO:0000256" key="5">
    <source>
        <dbReference type="ARBA" id="ARBA00022475"/>
    </source>
</evidence>
<evidence type="ECO:0000259" key="15">
    <source>
        <dbReference type="Pfam" id="PF02706"/>
    </source>
</evidence>
<proteinExistence type="inferred from homology"/>
<comment type="subcellular location">
    <subcellularLocation>
        <location evidence="1">Cell membrane</location>
        <topology evidence="1">Multi-pass membrane protein</topology>
    </subcellularLocation>
</comment>
<dbReference type="InterPro" id="IPR005702">
    <property type="entry name" value="Wzc-like_C"/>
</dbReference>
<evidence type="ECO:0000256" key="3">
    <source>
        <dbReference type="ARBA" id="ARBA00007316"/>
    </source>
</evidence>
<protein>
    <recommendedName>
        <fullName evidence="4">non-specific protein-tyrosine kinase</fullName>
        <ecNumber evidence="4">2.7.10.2</ecNumber>
    </recommendedName>
</protein>
<comment type="caution">
    <text evidence="16">The sequence shown here is derived from an EMBL/GenBank/DDBJ whole genome shotgun (WGS) entry which is preliminary data.</text>
</comment>
<evidence type="ECO:0000256" key="1">
    <source>
        <dbReference type="ARBA" id="ARBA00004651"/>
    </source>
</evidence>
<dbReference type="GO" id="GO:0042802">
    <property type="term" value="F:identical protein binding"/>
    <property type="evidence" value="ECO:0007669"/>
    <property type="project" value="UniProtKB-ARBA"/>
</dbReference>
<keyword evidence="5" id="KW-1003">Cell membrane</keyword>
<dbReference type="GO" id="GO:0005886">
    <property type="term" value="C:plasma membrane"/>
    <property type="evidence" value="ECO:0007669"/>
    <property type="project" value="UniProtKB-SubCell"/>
</dbReference>
<organism evidence="16 17">
    <name type="scientific">Pseudarthrobacter enclensis</name>
    <dbReference type="NCBI Taxonomy" id="993070"/>
    <lineage>
        <taxon>Bacteria</taxon>
        <taxon>Bacillati</taxon>
        <taxon>Actinomycetota</taxon>
        <taxon>Actinomycetes</taxon>
        <taxon>Micrococcales</taxon>
        <taxon>Micrococcaceae</taxon>
        <taxon>Pseudarthrobacter</taxon>
    </lineage>
</organism>
<evidence type="ECO:0000256" key="9">
    <source>
        <dbReference type="ARBA" id="ARBA00022777"/>
    </source>
</evidence>
<keyword evidence="9" id="KW-0418">Kinase</keyword>
<evidence type="ECO:0000256" key="4">
    <source>
        <dbReference type="ARBA" id="ARBA00011903"/>
    </source>
</evidence>
<keyword evidence="10" id="KW-0067">ATP-binding</keyword>
<dbReference type="CDD" id="cd05387">
    <property type="entry name" value="BY-kinase"/>
    <property type="match status" value="1"/>
</dbReference>
<dbReference type="PANTHER" id="PTHR32309:SF13">
    <property type="entry name" value="FERRIC ENTEROBACTIN TRANSPORT PROTEIN FEPE"/>
    <property type="match status" value="1"/>
</dbReference>
<keyword evidence="7" id="KW-0812">Transmembrane</keyword>
<keyword evidence="8" id="KW-0547">Nucleotide-binding</keyword>
<dbReference type="AlphaFoldDB" id="A0A0V8IX97"/>
<keyword evidence="17" id="KW-1185">Reference proteome</keyword>
<evidence type="ECO:0000256" key="7">
    <source>
        <dbReference type="ARBA" id="ARBA00022692"/>
    </source>
</evidence>
<dbReference type="PANTHER" id="PTHR32309">
    <property type="entry name" value="TYROSINE-PROTEIN KINASE"/>
    <property type="match status" value="1"/>
</dbReference>
<dbReference type="FunFam" id="3.40.50.300:FF:000527">
    <property type="entry name" value="Tyrosine-protein kinase etk"/>
    <property type="match status" value="1"/>
</dbReference>
<dbReference type="NCBIfam" id="TIGR01007">
    <property type="entry name" value="eps_fam"/>
    <property type="match status" value="1"/>
</dbReference>
<dbReference type="InterPro" id="IPR033756">
    <property type="entry name" value="YlxH/NBP35"/>
</dbReference>
<comment type="catalytic activity">
    <reaction evidence="14">
        <text>L-tyrosyl-[protein] + ATP = O-phospho-L-tyrosyl-[protein] + ADP + H(+)</text>
        <dbReference type="Rhea" id="RHEA:10596"/>
        <dbReference type="Rhea" id="RHEA-COMP:10136"/>
        <dbReference type="Rhea" id="RHEA-COMP:20101"/>
        <dbReference type="ChEBI" id="CHEBI:15378"/>
        <dbReference type="ChEBI" id="CHEBI:30616"/>
        <dbReference type="ChEBI" id="CHEBI:46858"/>
        <dbReference type="ChEBI" id="CHEBI:61978"/>
        <dbReference type="ChEBI" id="CHEBI:456216"/>
        <dbReference type="EC" id="2.7.10.2"/>
    </reaction>
</comment>
<evidence type="ECO:0000313" key="16">
    <source>
        <dbReference type="EMBL" id="KSU79335.1"/>
    </source>
</evidence>
<dbReference type="Pfam" id="PF02706">
    <property type="entry name" value="Wzz"/>
    <property type="match status" value="1"/>
</dbReference>
<dbReference type="EMBL" id="LNQM01000001">
    <property type="protein sequence ID" value="KSU79335.1"/>
    <property type="molecule type" value="Genomic_DNA"/>
</dbReference>
<evidence type="ECO:0000256" key="12">
    <source>
        <dbReference type="ARBA" id="ARBA00023136"/>
    </source>
</evidence>
<sequence>MRVLRRNWTLILASLLLGVLVAAAASFLMKPTYKAQTQLFVAIQGSGSVSELQQGNTFSQSRVRSYVETVSTPAVLQPAIDSLGLQMTPATLRSKIEATSDLNTVIVTITAEDTSPVQAAAIAQAVGTSLVTTVGQLESPAQGGSSPIKLSVVTPATAPSTPATPNTKLNLVLGAAVGIAAGVAAAVLRTLLDTKLRGESELRRVTDAPILGGISFDNDATKKPLLTQAPPQGSRAESFRQIRTNLQFANVNSDSKAILVTSSLPGEGKTTTATNLAIALAQSGQSVALVDADLRRPRVNDYLGLDRTAGLTTALIGTADLSDLLQSWGEDDLQVLTSGRIPPNPSELLGSEAMNILIRRLEQAFDAVIIDAPPLLPVTDAAVLAQQVGGVVLVVGSSRVKIPDVEKSLASLEMVSASLLGVVLNMVPARGPDAYAYAYQDYESDVDTVRKHTNGSHETNDERLPRRPVAVASRNHINND</sequence>
<dbReference type="InterPro" id="IPR027417">
    <property type="entry name" value="P-loop_NTPase"/>
</dbReference>
<comment type="similarity">
    <text evidence="2">Belongs to the CpsC/CapA family.</text>
</comment>
<comment type="similarity">
    <text evidence="3">Belongs to the CpsD/CapB family.</text>
</comment>
<dbReference type="EC" id="2.7.10.2" evidence="4"/>
<evidence type="ECO:0000256" key="10">
    <source>
        <dbReference type="ARBA" id="ARBA00022840"/>
    </source>
</evidence>
<dbReference type="Gene3D" id="3.40.50.300">
    <property type="entry name" value="P-loop containing nucleotide triphosphate hydrolases"/>
    <property type="match status" value="1"/>
</dbReference>
<accession>A0A0V8IX97</accession>
<dbReference type="InterPro" id="IPR050445">
    <property type="entry name" value="Bact_polysacc_biosynth/exp"/>
</dbReference>
<keyword evidence="13" id="KW-0829">Tyrosine-protein kinase</keyword>
<evidence type="ECO:0000256" key="6">
    <source>
        <dbReference type="ARBA" id="ARBA00022679"/>
    </source>
</evidence>
<dbReference type="STRING" id="993070.AS031_01165"/>
<gene>
    <name evidence="16" type="ORF">AS031_01165</name>
</gene>
<evidence type="ECO:0000256" key="8">
    <source>
        <dbReference type="ARBA" id="ARBA00022741"/>
    </source>
</evidence>
<name>A0A0V8IX97_9MICC</name>
<keyword evidence="12" id="KW-0472">Membrane</keyword>
<dbReference type="Pfam" id="PF10609">
    <property type="entry name" value="ParA"/>
    <property type="match status" value="1"/>
</dbReference>
<evidence type="ECO:0000256" key="13">
    <source>
        <dbReference type="ARBA" id="ARBA00023137"/>
    </source>
</evidence>
<keyword evidence="6" id="KW-0808">Transferase</keyword>